<keyword evidence="2" id="KW-1185">Reference proteome</keyword>
<dbReference type="AlphaFoldDB" id="V3ZCC0"/>
<dbReference type="EMBL" id="KB202656">
    <property type="protein sequence ID" value="ESO88708.1"/>
    <property type="molecule type" value="Genomic_DNA"/>
</dbReference>
<proteinExistence type="predicted"/>
<evidence type="ECO:0000313" key="1">
    <source>
        <dbReference type="EMBL" id="ESO88708.1"/>
    </source>
</evidence>
<dbReference type="Gene3D" id="1.10.1170.10">
    <property type="entry name" value="Inhibitor Of Apoptosis Protein (2mihbC-IAP-1), Chain A"/>
    <property type="match status" value="1"/>
</dbReference>
<dbReference type="GeneID" id="20232518"/>
<dbReference type="RefSeq" id="XP_009060756.1">
    <property type="nucleotide sequence ID" value="XM_009062508.1"/>
</dbReference>
<dbReference type="SUPFAM" id="SSF57924">
    <property type="entry name" value="Inhibitor of apoptosis (IAP) repeat"/>
    <property type="match status" value="1"/>
</dbReference>
<dbReference type="Pfam" id="PF00653">
    <property type="entry name" value="BIR"/>
    <property type="match status" value="1"/>
</dbReference>
<name>V3ZCC0_LOTGI</name>
<evidence type="ECO:0000313" key="2">
    <source>
        <dbReference type="Proteomes" id="UP000030746"/>
    </source>
</evidence>
<dbReference type="Proteomes" id="UP000030746">
    <property type="component" value="Unassembled WGS sequence"/>
</dbReference>
<dbReference type="OrthoDB" id="2196114at2759"/>
<dbReference type="CTD" id="20232518"/>
<dbReference type="STRING" id="225164.V3ZCC0"/>
<sequence length="128" mass="15244">EDTVECFVCRYKLKEWQSDDCAWDEHRRHSPHCLYLKMVKPKSYRKGYVYEWKGLLRDQTSTMATSHKVYSDFRSCLSAAKKHDFDFPDSMGIQLWIMKVDEDGKVLEDMEVDKMNKAELLLKCLNIH</sequence>
<dbReference type="KEGG" id="lgi:LOTGIDRAFT_125617"/>
<feature type="non-terminal residue" evidence="1">
    <location>
        <position position="1"/>
    </location>
</feature>
<protein>
    <submittedName>
        <fullName evidence="1">Uncharacterized protein</fullName>
    </submittedName>
</protein>
<reference evidence="1 2" key="1">
    <citation type="journal article" date="2013" name="Nature">
        <title>Insights into bilaterian evolution from three spiralian genomes.</title>
        <authorList>
            <person name="Simakov O."/>
            <person name="Marletaz F."/>
            <person name="Cho S.J."/>
            <person name="Edsinger-Gonzales E."/>
            <person name="Havlak P."/>
            <person name="Hellsten U."/>
            <person name="Kuo D.H."/>
            <person name="Larsson T."/>
            <person name="Lv J."/>
            <person name="Arendt D."/>
            <person name="Savage R."/>
            <person name="Osoegawa K."/>
            <person name="de Jong P."/>
            <person name="Grimwood J."/>
            <person name="Chapman J.A."/>
            <person name="Shapiro H."/>
            <person name="Aerts A."/>
            <person name="Otillar R.P."/>
            <person name="Terry A.Y."/>
            <person name="Boore J.L."/>
            <person name="Grigoriev I.V."/>
            <person name="Lindberg D.R."/>
            <person name="Seaver E.C."/>
            <person name="Weisblat D.A."/>
            <person name="Putnam N.H."/>
            <person name="Rokhsar D.S."/>
        </authorList>
    </citation>
    <scope>NUCLEOTIDE SEQUENCE [LARGE SCALE GENOMIC DNA]</scope>
</reference>
<gene>
    <name evidence="1" type="ORF">LOTGIDRAFT_125617</name>
</gene>
<organism evidence="1 2">
    <name type="scientific">Lottia gigantea</name>
    <name type="common">Giant owl limpet</name>
    <dbReference type="NCBI Taxonomy" id="225164"/>
    <lineage>
        <taxon>Eukaryota</taxon>
        <taxon>Metazoa</taxon>
        <taxon>Spiralia</taxon>
        <taxon>Lophotrochozoa</taxon>
        <taxon>Mollusca</taxon>
        <taxon>Gastropoda</taxon>
        <taxon>Patellogastropoda</taxon>
        <taxon>Lottioidea</taxon>
        <taxon>Lottiidae</taxon>
        <taxon>Lottia</taxon>
    </lineage>
</organism>
<accession>V3ZCC0</accession>
<dbReference type="PROSITE" id="PS50143">
    <property type="entry name" value="BIR_REPEAT_2"/>
    <property type="match status" value="1"/>
</dbReference>
<dbReference type="InterPro" id="IPR001370">
    <property type="entry name" value="BIR_rpt"/>
</dbReference>
<dbReference type="HOGENOM" id="CLU_1965049_0_0_1"/>